<dbReference type="Proteomes" id="UP000248423">
    <property type="component" value="Unassembled WGS sequence"/>
</dbReference>
<evidence type="ECO:0008006" key="3">
    <source>
        <dbReference type="Google" id="ProtNLM"/>
    </source>
</evidence>
<dbReference type="SUPFAM" id="SSF54427">
    <property type="entry name" value="NTF2-like"/>
    <property type="match status" value="1"/>
</dbReference>
<dbReference type="EMBL" id="KZ826315">
    <property type="protein sequence ID" value="PYI12607.1"/>
    <property type="molecule type" value="Genomic_DNA"/>
</dbReference>
<evidence type="ECO:0000313" key="1">
    <source>
        <dbReference type="EMBL" id="PYI12607.1"/>
    </source>
</evidence>
<protein>
    <recommendedName>
        <fullName evidence="3">SnoaL-like domain-containing protein</fullName>
    </recommendedName>
</protein>
<dbReference type="InterPro" id="IPR032710">
    <property type="entry name" value="NTF2-like_dom_sf"/>
</dbReference>
<organism evidence="1 2">
    <name type="scientific">Aspergillus sclerotiicarbonarius (strain CBS 121057 / IBT 28362)</name>
    <dbReference type="NCBI Taxonomy" id="1448318"/>
    <lineage>
        <taxon>Eukaryota</taxon>
        <taxon>Fungi</taxon>
        <taxon>Dikarya</taxon>
        <taxon>Ascomycota</taxon>
        <taxon>Pezizomycotina</taxon>
        <taxon>Eurotiomycetes</taxon>
        <taxon>Eurotiomycetidae</taxon>
        <taxon>Eurotiales</taxon>
        <taxon>Aspergillaceae</taxon>
        <taxon>Aspergillus</taxon>
        <taxon>Aspergillus subgen. Circumdati</taxon>
    </lineage>
</organism>
<dbReference type="AlphaFoldDB" id="A0A319EQE2"/>
<sequence>MPSTTTTLHGPFNPPSTIMTKLKTSPHPILTWYHKYVTDFTTSKTTTPATKYYASTATLTNPDNSIISGAQQIWDYYIEMYGRFERCGYEVISVMAVTDTDTDEGKREEKHTLIVECTTSLYLKGGGAGRKVSLPQAFVYEIGNAEEGEGKGEDGLQIWRLRVYFDKGLLMKAAGMEE</sequence>
<evidence type="ECO:0000313" key="2">
    <source>
        <dbReference type="Proteomes" id="UP000248423"/>
    </source>
</evidence>
<dbReference type="Gene3D" id="3.10.450.50">
    <property type="match status" value="1"/>
</dbReference>
<proteinExistence type="predicted"/>
<reference evidence="1 2" key="1">
    <citation type="submission" date="2018-02" db="EMBL/GenBank/DDBJ databases">
        <title>The genomes of Aspergillus section Nigri reveals drivers in fungal speciation.</title>
        <authorList>
            <consortium name="DOE Joint Genome Institute"/>
            <person name="Vesth T.C."/>
            <person name="Nybo J."/>
            <person name="Theobald S."/>
            <person name="Brandl J."/>
            <person name="Frisvad J.C."/>
            <person name="Nielsen K.F."/>
            <person name="Lyhne E.K."/>
            <person name="Kogle M.E."/>
            <person name="Kuo A."/>
            <person name="Riley R."/>
            <person name="Clum A."/>
            <person name="Nolan M."/>
            <person name="Lipzen A."/>
            <person name="Salamov A."/>
            <person name="Henrissat B."/>
            <person name="Wiebenga A."/>
            <person name="De vries R.P."/>
            <person name="Grigoriev I.V."/>
            <person name="Mortensen U.H."/>
            <person name="Andersen M.R."/>
            <person name="Baker S.E."/>
        </authorList>
    </citation>
    <scope>NUCLEOTIDE SEQUENCE [LARGE SCALE GENOMIC DNA]</scope>
    <source>
        <strain evidence="1 2">CBS 121057</strain>
    </source>
</reference>
<name>A0A319EQE2_ASPSB</name>
<accession>A0A319EQE2</accession>
<gene>
    <name evidence="1" type="ORF">BO78DRAFT_435073</name>
</gene>
<dbReference type="VEuPathDB" id="FungiDB:BO78DRAFT_435073"/>
<keyword evidence="2" id="KW-1185">Reference proteome</keyword>
<dbReference type="STRING" id="1448318.A0A319EQE2"/>
<dbReference type="OrthoDB" id="4971611at2759"/>